<feature type="non-terminal residue" evidence="1">
    <location>
        <position position="132"/>
    </location>
</feature>
<proteinExistence type="predicted"/>
<protein>
    <submittedName>
        <fullName evidence="1">Uncharacterized protein</fullName>
    </submittedName>
</protein>
<dbReference type="EMBL" id="CATNWA010012811">
    <property type="protein sequence ID" value="CAI9564112.1"/>
    <property type="molecule type" value="Genomic_DNA"/>
</dbReference>
<gene>
    <name evidence="1" type="ORF">SPARVUS_LOCUS5850298</name>
</gene>
<name>A0ABN9CXM1_9NEOB</name>
<evidence type="ECO:0000313" key="2">
    <source>
        <dbReference type="Proteomes" id="UP001162483"/>
    </source>
</evidence>
<dbReference type="InterPro" id="IPR010994">
    <property type="entry name" value="RuvA_2-like"/>
</dbReference>
<keyword evidence="2" id="KW-1185">Reference proteome</keyword>
<organism evidence="1 2">
    <name type="scientific">Staurois parvus</name>
    <dbReference type="NCBI Taxonomy" id="386267"/>
    <lineage>
        <taxon>Eukaryota</taxon>
        <taxon>Metazoa</taxon>
        <taxon>Chordata</taxon>
        <taxon>Craniata</taxon>
        <taxon>Vertebrata</taxon>
        <taxon>Euteleostomi</taxon>
        <taxon>Amphibia</taxon>
        <taxon>Batrachia</taxon>
        <taxon>Anura</taxon>
        <taxon>Neobatrachia</taxon>
        <taxon>Ranoidea</taxon>
        <taxon>Ranidae</taxon>
        <taxon>Staurois</taxon>
    </lineage>
</organism>
<accession>A0ABN9CXM1</accession>
<dbReference type="Proteomes" id="UP001162483">
    <property type="component" value="Unassembled WGS sequence"/>
</dbReference>
<evidence type="ECO:0000313" key="1">
    <source>
        <dbReference type="EMBL" id="CAI9564112.1"/>
    </source>
</evidence>
<sequence length="132" mass="14695">MATEARLEKSSSSDLELSDISVSESMFRAPLRTRATSTAKTKKVLRVLPLHHGPNNQSNIQEEVIPVVKKTRKAAASGQENEISWEVNMRTDVLLSGREKILSLLNNGSVKELKSLQKIGDKKSKLIVGWRE</sequence>
<dbReference type="Gene3D" id="1.10.150.280">
    <property type="entry name" value="AF1531-like domain"/>
    <property type="match status" value="1"/>
</dbReference>
<comment type="caution">
    <text evidence="1">The sequence shown here is derived from an EMBL/GenBank/DDBJ whole genome shotgun (WGS) entry which is preliminary data.</text>
</comment>
<reference evidence="1" key="1">
    <citation type="submission" date="2023-05" db="EMBL/GenBank/DDBJ databases">
        <authorList>
            <person name="Stuckert A."/>
        </authorList>
    </citation>
    <scope>NUCLEOTIDE SEQUENCE</scope>
</reference>
<dbReference type="SUPFAM" id="SSF47781">
    <property type="entry name" value="RuvA domain 2-like"/>
    <property type="match status" value="1"/>
</dbReference>